<gene>
    <name evidence="1" type="ORF">LPJ66_003345</name>
</gene>
<accession>A0ACC1IKN7</accession>
<dbReference type="Proteomes" id="UP001150581">
    <property type="component" value="Unassembled WGS sequence"/>
</dbReference>
<sequence length="421" mass="46978">MFLPSIRIFTLGDIVLQGAPSESPAYTFSGRVMVKINVPTSVRLLEVVFQSEQGSRWLQLTQTAPRNINQNVLYRDVLYTSGQTESSAVWNKGSYEFYFQMIIPGHLCETMYTEHKRVAYEVRATLVAGSTLAGARRTTTMPIAVKRVPYFGAVWESIANDVVHVSATWRNKIEMCALGCSRVQRDNQPLRVKGVIRALEKGFKLTRVGFILEERTRSRLPGAIGGVKCSSSIAACKYLRAKDGGEHADWHDSFIVDQMSFEMELDIPKAYGKIQYDIKHGPVTVSHRLAFVVAVVDKLGRGTSLRLFTPLHIMPHDWVDTGNELPSYVNSFSDRVLLKSNAQQNPNRRAEFRHSAVPASGMAASATVSYPVLAIFRDDSASLNEGIQSNIFDGGEYEDSSFVRPSHDIVSLNQEQSLETF</sequence>
<proteinExistence type="predicted"/>
<protein>
    <submittedName>
        <fullName evidence="1">Uncharacterized protein</fullName>
    </submittedName>
</protein>
<comment type="caution">
    <text evidence="1">The sequence shown here is derived from an EMBL/GenBank/DDBJ whole genome shotgun (WGS) entry which is preliminary data.</text>
</comment>
<reference evidence="1" key="1">
    <citation type="submission" date="2022-07" db="EMBL/GenBank/DDBJ databases">
        <title>Phylogenomic reconstructions and comparative analyses of Kickxellomycotina fungi.</title>
        <authorList>
            <person name="Reynolds N.K."/>
            <person name="Stajich J.E."/>
            <person name="Barry K."/>
            <person name="Grigoriev I.V."/>
            <person name="Crous P."/>
            <person name="Smith M.E."/>
        </authorList>
    </citation>
    <scope>NUCLEOTIDE SEQUENCE</scope>
    <source>
        <strain evidence="1">Benny 63K</strain>
    </source>
</reference>
<keyword evidence="2" id="KW-1185">Reference proteome</keyword>
<evidence type="ECO:0000313" key="2">
    <source>
        <dbReference type="Proteomes" id="UP001150581"/>
    </source>
</evidence>
<name>A0ACC1IKN7_9FUNG</name>
<evidence type="ECO:0000313" key="1">
    <source>
        <dbReference type="EMBL" id="KAJ1897477.1"/>
    </source>
</evidence>
<organism evidence="1 2">
    <name type="scientific">Kickxella alabastrina</name>
    <dbReference type="NCBI Taxonomy" id="61397"/>
    <lineage>
        <taxon>Eukaryota</taxon>
        <taxon>Fungi</taxon>
        <taxon>Fungi incertae sedis</taxon>
        <taxon>Zoopagomycota</taxon>
        <taxon>Kickxellomycotina</taxon>
        <taxon>Kickxellomycetes</taxon>
        <taxon>Kickxellales</taxon>
        <taxon>Kickxellaceae</taxon>
        <taxon>Kickxella</taxon>
    </lineage>
</organism>
<dbReference type="EMBL" id="JANBPG010000331">
    <property type="protein sequence ID" value="KAJ1897477.1"/>
    <property type="molecule type" value="Genomic_DNA"/>
</dbReference>